<gene>
    <name evidence="23" type="ORF">WISP_64644</name>
</gene>
<name>A0ABQ9D9H6_9PASS</name>
<dbReference type="Pfam" id="PF02055">
    <property type="entry name" value="Glyco_hydro_30"/>
    <property type="match status" value="2"/>
</dbReference>
<comment type="catalytic activity">
    <reaction evidence="14">
        <text>a beta-D-galactosyl-(1&lt;-&gt;1')-N-acylsphing-4-enine + cholesterol = cholesteryl 3-beta-D-galactoside + an N-acylsphing-4-enine</text>
        <dbReference type="Rhea" id="RHEA:70235"/>
        <dbReference type="ChEBI" id="CHEBI:16113"/>
        <dbReference type="ChEBI" id="CHEBI:18390"/>
        <dbReference type="ChEBI" id="CHEBI:52639"/>
        <dbReference type="ChEBI" id="CHEBI:189066"/>
    </reaction>
    <physiologicalReaction direction="left-to-right" evidence="14">
        <dbReference type="Rhea" id="RHEA:70236"/>
    </physiologicalReaction>
    <physiologicalReaction direction="right-to-left" evidence="14">
        <dbReference type="Rhea" id="RHEA:70237"/>
    </physiologicalReaction>
</comment>
<dbReference type="Gene3D" id="3.20.20.80">
    <property type="entry name" value="Glycosidases"/>
    <property type="match status" value="2"/>
</dbReference>
<keyword evidence="20" id="KW-0326">Glycosidase</keyword>
<evidence type="ECO:0000259" key="21">
    <source>
        <dbReference type="Pfam" id="PF02055"/>
    </source>
</evidence>
<dbReference type="SUPFAM" id="SSF51011">
    <property type="entry name" value="Glycosyl hydrolase domain"/>
    <property type="match status" value="3"/>
</dbReference>
<evidence type="ECO:0000256" key="4">
    <source>
        <dbReference type="ARBA" id="ARBA00005382"/>
    </source>
</evidence>
<dbReference type="PANTHER" id="PTHR11069">
    <property type="entry name" value="GLUCOSYLCERAMIDASE"/>
    <property type="match status" value="1"/>
</dbReference>
<comment type="catalytic activity">
    <reaction evidence="12">
        <text>a beta-D-glucosyl-(1&lt;-&gt;1')-N-acylsphing-4-enine + cholesterol = cholesteryl 3-beta-D-glucoside + an N-acylsphing-4-enine</text>
        <dbReference type="Rhea" id="RHEA:58264"/>
        <dbReference type="ChEBI" id="CHEBI:16113"/>
        <dbReference type="ChEBI" id="CHEBI:17495"/>
        <dbReference type="ChEBI" id="CHEBI:22801"/>
        <dbReference type="ChEBI" id="CHEBI:52639"/>
    </reaction>
    <physiologicalReaction direction="left-to-right" evidence="12">
        <dbReference type="Rhea" id="RHEA:58265"/>
    </physiologicalReaction>
    <physiologicalReaction direction="right-to-left" evidence="12">
        <dbReference type="Rhea" id="RHEA:58266"/>
    </physiologicalReaction>
</comment>
<sequence>MSKLGQGMALAPVPVWPPLLGPSAALGRAATSVGITLGSWSLPMLGTNPQQFLGESGSNRMVGRGARPCISRDFGHGSAVCVCNATYCDTLDPVVLPAPGSYVKYESSKAGKRLEQSEGRFQPSLRPTGLLLTLNITTLYQRMKGFGGSLSDAAAMNILRLSRPAQDNLLRSYFSECGIEYNLIRLPMACSDFSVRPYSYDDVPHDYELKHFKLVDEDVKMKIPVLHRVLAMSKRPLSLFASPWTAPGWLRSNGDVRGKGTLKGQAGDKYHQTWANYFIKFLDEYAKHNVTFWAVTAQNEPLAGLFTPPQFPTIAFTAAQQRDFILRDLGPALVRSPHRTQLLILDDQRIHLPHWAKVVLGNATAARYVAGLAIHWYLDPIVPPGCSLEATHKLFPEHFLLYTEACSGFFTFRFAVSLGCWERGDQYSHSILTVLNHFVAGWTDWNLVLDLEGGPNWVKNFVDSPIIVDGSKDIFYKQPMFYHMGHFSKFIPEGSRRVGLHSSRRCLLCRLEHVAVLRPDGALVLVVLNRVSRCPQPTTRFTRFRGGFSCALVEKLLAQNHGKDRKGVSTWVEQGKVGSPELGGGHPCNAKDFGHGSLVCACSATYCDTLDPLVLPPPGSYIKYESSKAGKRLERSEGKFQHNTKTPDFHLTLDMAQRYQKVKGFGGSITDAAAINIQSLSKAAQNHLLRSYFSEEGIEYNLVRVPMASTDFSIRLYTYADTEGDFELKHFNLTEEDTHMKIPILRAAQAVAKWPLSLYASPWTSPVWMKTNGAMTGRGTLKGNPGDKYHKAWAKYFIRFLDEYAKHNLTFWAVTAGNEPTAGEIVFYPFQCLGFSPEHQRDFIAQDLGPALANSSHRHVQLIILDDQRVMLPYWAQVVLKDPVASSYISGIGIHWYLDFLAPIDLTLSITHHLFPDYFLLSTEASTGSYFWEPRVVLGDWDRGSKYSHSILTNLNNYVTGWTDWNLALDTEGGPNWSKNYVDSPIIVDSTKDIFYKQPMFYHLGHFSKFIPEGSQRVGLAVSKKCHRCDLEHSAFLRPDGAIVLVVLNRSPMDMSFGISDPRAGFIEATAPSDSIQTFLWKQPA</sequence>
<evidence type="ECO:0000256" key="12">
    <source>
        <dbReference type="ARBA" id="ARBA00048055"/>
    </source>
</evidence>
<dbReference type="PRINTS" id="PR00843">
    <property type="entry name" value="GLHYDRLASE30"/>
</dbReference>
<keyword evidence="6 20" id="KW-0378">Hydrolase</keyword>
<comment type="similarity">
    <text evidence="4 20">Belongs to the glycosyl hydrolase 30 family.</text>
</comment>
<keyword evidence="5" id="KW-0732">Signal</keyword>
<evidence type="ECO:0000256" key="5">
    <source>
        <dbReference type="ARBA" id="ARBA00022729"/>
    </source>
</evidence>
<dbReference type="InterPro" id="IPR033453">
    <property type="entry name" value="Glyco_hydro_30_TIM-barrel"/>
</dbReference>
<keyword evidence="20" id="KW-0443">Lipid metabolism</keyword>
<keyword evidence="24" id="KW-1185">Reference proteome</keyword>
<comment type="catalytic activity">
    <reaction evidence="16">
        <text>a beta-D-xylosyl-(1&lt;-&gt;1')-N-acylsphing-4-enine + cholesterol = cholesteryl 3-beta-D-xyloside + an N-acylsphing-4-enine</text>
        <dbReference type="Rhea" id="RHEA:70239"/>
        <dbReference type="ChEBI" id="CHEBI:16113"/>
        <dbReference type="ChEBI" id="CHEBI:52639"/>
        <dbReference type="ChEBI" id="CHEBI:189067"/>
        <dbReference type="ChEBI" id="CHEBI:189068"/>
    </reaction>
    <physiologicalReaction direction="left-to-right" evidence="16">
        <dbReference type="Rhea" id="RHEA:70240"/>
    </physiologicalReaction>
</comment>
<dbReference type="SUPFAM" id="SSF51445">
    <property type="entry name" value="(Trans)glycosidases"/>
    <property type="match status" value="2"/>
</dbReference>
<dbReference type="InterPro" id="IPR033452">
    <property type="entry name" value="GH30_C"/>
</dbReference>
<protein>
    <recommendedName>
        <fullName evidence="20">Glucosylceramidase</fullName>
        <ecNumber evidence="20">3.2.1.45</ecNumber>
    </recommendedName>
</protein>
<evidence type="ECO:0000256" key="13">
    <source>
        <dbReference type="ARBA" id="ARBA00048111"/>
    </source>
</evidence>
<evidence type="ECO:0000256" key="3">
    <source>
        <dbReference type="ARBA" id="ARBA00004731"/>
    </source>
</evidence>
<dbReference type="InterPro" id="IPR001139">
    <property type="entry name" value="Glyco_hydro_30"/>
</dbReference>
<feature type="domain" description="Glycosyl hydrolase family 30 TIM-barrel" evidence="21">
    <location>
        <begin position="662"/>
        <end position="1011"/>
    </location>
</feature>
<feature type="domain" description="Glycosyl hydrolase family 30 beta sandwich" evidence="22">
    <location>
        <begin position="1014"/>
        <end position="1079"/>
    </location>
</feature>
<evidence type="ECO:0000256" key="1">
    <source>
        <dbReference type="ARBA" id="ARBA00001013"/>
    </source>
</evidence>
<evidence type="ECO:0000313" key="24">
    <source>
        <dbReference type="Proteomes" id="UP001145742"/>
    </source>
</evidence>
<evidence type="ECO:0000256" key="9">
    <source>
        <dbReference type="ARBA" id="ARBA00033646"/>
    </source>
</evidence>
<comment type="catalytic activity">
    <reaction evidence="10">
        <text>a beta-D-galactosyl-(1&lt;-&gt;1')-N-acylsphing-4-enine + H2O = an N-acylsphing-4-enine + D-galactose</text>
        <dbReference type="Rhea" id="RHEA:14297"/>
        <dbReference type="ChEBI" id="CHEBI:4139"/>
        <dbReference type="ChEBI" id="CHEBI:15377"/>
        <dbReference type="ChEBI" id="CHEBI:18390"/>
        <dbReference type="ChEBI" id="CHEBI:52639"/>
        <dbReference type="EC" id="3.2.1.46"/>
    </reaction>
    <physiologicalReaction direction="left-to-right" evidence="10">
        <dbReference type="Rhea" id="RHEA:14298"/>
    </physiologicalReaction>
</comment>
<comment type="pathway">
    <text evidence="3">Steroid metabolism; cholesterol metabolism.</text>
</comment>
<proteinExistence type="inferred from homology"/>
<evidence type="ECO:0000256" key="17">
    <source>
        <dbReference type="ARBA" id="ARBA00048880"/>
    </source>
</evidence>
<evidence type="ECO:0000256" key="10">
    <source>
        <dbReference type="ARBA" id="ARBA00033698"/>
    </source>
</evidence>
<comment type="catalytic activity">
    <reaction evidence="19">
        <text>beta-D-glucosyl-N-(9Z-octadecenoyl)-sphing-4E-enine + cholesterol = N-(9Z-octadecenoyl)-sphing-4-enine + cholesteryl 3-beta-D-glucoside</text>
        <dbReference type="Rhea" id="RHEA:58324"/>
        <dbReference type="ChEBI" id="CHEBI:16113"/>
        <dbReference type="ChEBI" id="CHEBI:17495"/>
        <dbReference type="ChEBI" id="CHEBI:77996"/>
        <dbReference type="ChEBI" id="CHEBI:139140"/>
    </reaction>
    <physiologicalReaction direction="left-to-right" evidence="19">
        <dbReference type="Rhea" id="RHEA:58325"/>
    </physiologicalReaction>
    <physiologicalReaction direction="right-to-left" evidence="19">
        <dbReference type="Rhea" id="RHEA:58326"/>
    </physiologicalReaction>
</comment>
<comment type="subcellular location">
    <subcellularLocation>
        <location evidence="2">Lysosome membrane</location>
        <topology evidence="2">Peripheral membrane protein</topology>
        <orientation evidence="2">Lumenal side</orientation>
    </subcellularLocation>
</comment>
<dbReference type="EC" id="3.2.1.45" evidence="20"/>
<feature type="domain" description="Glycosyl hydrolase family 30 beta sandwich" evidence="22">
    <location>
        <begin position="494"/>
        <end position="532"/>
    </location>
</feature>
<comment type="catalytic activity">
    <reaction evidence="1">
        <text>a beta-D-glucosyl-(1&lt;-&gt;1')-N-acylsphing-4-enine + H2O = an N-acylsphing-4-enine + D-glucose</text>
        <dbReference type="Rhea" id="RHEA:13269"/>
        <dbReference type="ChEBI" id="CHEBI:4167"/>
        <dbReference type="ChEBI" id="CHEBI:15377"/>
        <dbReference type="ChEBI" id="CHEBI:22801"/>
        <dbReference type="ChEBI" id="CHEBI:52639"/>
        <dbReference type="EC" id="3.2.1.45"/>
    </reaction>
    <physiologicalReaction direction="left-to-right" evidence="1">
        <dbReference type="Rhea" id="RHEA:13270"/>
    </physiologicalReaction>
</comment>
<comment type="catalytic activity">
    <reaction evidence="8">
        <text>beta-D-xylosyl-(1&lt;-&gt;1')-N-(9Z-octadecenoyl)-sphing-4-enine + cholesterol = cholesteryl 3-beta-D-xyloside + N-(9Z-octadecenoyl)-sphing-4-enine</text>
        <dbReference type="Rhea" id="RHEA:70251"/>
        <dbReference type="ChEBI" id="CHEBI:16113"/>
        <dbReference type="ChEBI" id="CHEBI:77996"/>
        <dbReference type="ChEBI" id="CHEBI:189067"/>
        <dbReference type="ChEBI" id="CHEBI:189081"/>
    </reaction>
    <physiologicalReaction direction="left-to-right" evidence="8">
        <dbReference type="Rhea" id="RHEA:70252"/>
    </physiologicalReaction>
</comment>
<comment type="catalytic activity">
    <reaction evidence="18">
        <text>beta-D-glucosyl-N-octanoylsphing-4E-enine + cholesterol = N-octanoylsphing-4-enine + cholesteryl 3-beta-D-glucoside</text>
        <dbReference type="Rhea" id="RHEA:70303"/>
        <dbReference type="ChEBI" id="CHEBI:16113"/>
        <dbReference type="ChEBI" id="CHEBI:17495"/>
        <dbReference type="ChEBI" id="CHEBI:45815"/>
        <dbReference type="ChEBI" id="CHEBI:65222"/>
    </reaction>
    <physiologicalReaction direction="left-to-right" evidence="18">
        <dbReference type="Rhea" id="RHEA:70304"/>
    </physiologicalReaction>
    <physiologicalReaction direction="right-to-left" evidence="18">
        <dbReference type="Rhea" id="RHEA:70305"/>
    </physiologicalReaction>
</comment>
<evidence type="ECO:0000313" key="23">
    <source>
        <dbReference type="EMBL" id="KAJ7417396.1"/>
    </source>
</evidence>
<evidence type="ECO:0000256" key="15">
    <source>
        <dbReference type="ARBA" id="ARBA00048698"/>
    </source>
</evidence>
<evidence type="ECO:0000256" key="20">
    <source>
        <dbReference type="RuleBase" id="RU361188"/>
    </source>
</evidence>
<evidence type="ECO:0000256" key="11">
    <source>
        <dbReference type="ARBA" id="ARBA00033703"/>
    </source>
</evidence>
<organism evidence="23 24">
    <name type="scientific">Willisornis vidua</name>
    <name type="common">Xingu scale-backed antbird</name>
    <dbReference type="NCBI Taxonomy" id="1566151"/>
    <lineage>
        <taxon>Eukaryota</taxon>
        <taxon>Metazoa</taxon>
        <taxon>Chordata</taxon>
        <taxon>Craniata</taxon>
        <taxon>Vertebrata</taxon>
        <taxon>Euteleostomi</taxon>
        <taxon>Archelosauria</taxon>
        <taxon>Archosauria</taxon>
        <taxon>Dinosauria</taxon>
        <taxon>Saurischia</taxon>
        <taxon>Theropoda</taxon>
        <taxon>Coelurosauria</taxon>
        <taxon>Aves</taxon>
        <taxon>Neognathae</taxon>
        <taxon>Neoaves</taxon>
        <taxon>Telluraves</taxon>
        <taxon>Australaves</taxon>
        <taxon>Passeriformes</taxon>
        <taxon>Thamnophilidae</taxon>
        <taxon>Willisornis</taxon>
    </lineage>
</organism>
<dbReference type="InterPro" id="IPR017853">
    <property type="entry name" value="GH"/>
</dbReference>
<comment type="catalytic activity">
    <reaction evidence="13">
        <text>beta-D-glucosyl-(1&lt;-&gt;1)-N-octadecanoylsphing-4-enine + cholesterol = cholesteryl 3-beta-D-glucoside + N-octadecanoylsphing-4-enine</text>
        <dbReference type="Rhea" id="RHEA:70311"/>
        <dbReference type="ChEBI" id="CHEBI:16113"/>
        <dbReference type="ChEBI" id="CHEBI:17495"/>
        <dbReference type="ChEBI" id="CHEBI:72961"/>
        <dbReference type="ChEBI" id="CHEBI:84719"/>
    </reaction>
    <physiologicalReaction direction="left-to-right" evidence="13">
        <dbReference type="Rhea" id="RHEA:70312"/>
    </physiologicalReaction>
    <physiologicalReaction direction="right-to-left" evidence="13">
        <dbReference type="Rhea" id="RHEA:70313"/>
    </physiologicalReaction>
</comment>
<comment type="caution">
    <text evidence="23">The sequence shown here is derived from an EMBL/GenBank/DDBJ whole genome shotgun (WGS) entry which is preliminary data.</text>
</comment>
<evidence type="ECO:0000256" key="7">
    <source>
        <dbReference type="ARBA" id="ARBA00022919"/>
    </source>
</evidence>
<evidence type="ECO:0000256" key="16">
    <source>
        <dbReference type="ARBA" id="ARBA00048817"/>
    </source>
</evidence>
<comment type="catalytic activity">
    <reaction evidence="15">
        <text>beta-D-glucosyl-N-dodecanoylsphing-4-enine + cholesterol = N-dodecanoylsphing-4-enine + cholesteryl 3-beta-D-glucoside</text>
        <dbReference type="Rhea" id="RHEA:70307"/>
        <dbReference type="ChEBI" id="CHEBI:16113"/>
        <dbReference type="ChEBI" id="CHEBI:17495"/>
        <dbReference type="ChEBI" id="CHEBI:72956"/>
        <dbReference type="ChEBI" id="CHEBI:76297"/>
    </reaction>
    <physiologicalReaction direction="left-to-right" evidence="15">
        <dbReference type="Rhea" id="RHEA:70308"/>
    </physiologicalReaction>
    <physiologicalReaction direction="right-to-left" evidence="15">
        <dbReference type="Rhea" id="RHEA:70309"/>
    </physiologicalReaction>
</comment>
<dbReference type="PANTHER" id="PTHR11069:SF23">
    <property type="entry name" value="LYSOSOMAL ACID GLUCOSYLCERAMIDASE"/>
    <property type="match status" value="1"/>
</dbReference>
<dbReference type="Proteomes" id="UP001145742">
    <property type="component" value="Unassembled WGS sequence"/>
</dbReference>
<evidence type="ECO:0000256" key="6">
    <source>
        <dbReference type="ARBA" id="ARBA00022801"/>
    </source>
</evidence>
<comment type="catalytic activity">
    <reaction evidence="9">
        <text>cholesteryl 3-beta-D-glucoside + H2O = cholesterol + D-glucose</text>
        <dbReference type="Rhea" id="RHEA:11956"/>
        <dbReference type="ChEBI" id="CHEBI:4167"/>
        <dbReference type="ChEBI" id="CHEBI:15377"/>
        <dbReference type="ChEBI" id="CHEBI:16113"/>
        <dbReference type="ChEBI" id="CHEBI:17495"/>
    </reaction>
    <physiologicalReaction direction="left-to-right" evidence="9">
        <dbReference type="Rhea" id="RHEA:11957"/>
    </physiologicalReaction>
</comment>
<evidence type="ECO:0000256" key="2">
    <source>
        <dbReference type="ARBA" id="ARBA00004207"/>
    </source>
</evidence>
<keyword evidence="7 20" id="KW-0746">Sphingolipid metabolism</keyword>
<comment type="catalytic activity">
    <reaction evidence="11">
        <text>1-(beta-D-galactosyl)-N-dodecanoylsphing-4-enine + cholesterol = cholesteryl 3-beta-D-galactoside + N-dodecanoylsphing-4-enine</text>
        <dbReference type="Rhea" id="RHEA:70255"/>
        <dbReference type="ChEBI" id="CHEBI:16113"/>
        <dbReference type="ChEBI" id="CHEBI:72956"/>
        <dbReference type="ChEBI" id="CHEBI:73432"/>
        <dbReference type="ChEBI" id="CHEBI:189066"/>
    </reaction>
    <physiologicalReaction direction="left-to-right" evidence="11">
        <dbReference type="Rhea" id="RHEA:70256"/>
    </physiologicalReaction>
    <physiologicalReaction direction="right-to-left" evidence="11">
        <dbReference type="Rhea" id="RHEA:70257"/>
    </physiologicalReaction>
</comment>
<feature type="domain" description="Glycosyl hydrolase family 30 TIM-barrel" evidence="21">
    <location>
        <begin position="143"/>
        <end position="491"/>
    </location>
</feature>
<evidence type="ECO:0000259" key="22">
    <source>
        <dbReference type="Pfam" id="PF17189"/>
    </source>
</evidence>
<dbReference type="EMBL" id="WHWB01033761">
    <property type="protein sequence ID" value="KAJ7417396.1"/>
    <property type="molecule type" value="Genomic_DNA"/>
</dbReference>
<reference evidence="23" key="1">
    <citation type="submission" date="2019-10" db="EMBL/GenBank/DDBJ databases">
        <authorList>
            <person name="Soares A.E.R."/>
            <person name="Aleixo A."/>
            <person name="Schneider P."/>
            <person name="Miyaki C.Y."/>
            <person name="Schneider M.P."/>
            <person name="Mello C."/>
            <person name="Vasconcelos A.T.R."/>
        </authorList>
    </citation>
    <scope>NUCLEOTIDE SEQUENCE</scope>
    <source>
        <tissue evidence="23">Muscle</tissue>
    </source>
</reference>
<evidence type="ECO:0000256" key="19">
    <source>
        <dbReference type="ARBA" id="ARBA00049516"/>
    </source>
</evidence>
<dbReference type="Pfam" id="PF17189">
    <property type="entry name" value="Glyco_hydro_30C"/>
    <property type="match status" value="2"/>
</dbReference>
<accession>A0ABQ9D9H6</accession>
<evidence type="ECO:0000256" key="18">
    <source>
        <dbReference type="ARBA" id="ARBA00049379"/>
    </source>
</evidence>
<evidence type="ECO:0000256" key="14">
    <source>
        <dbReference type="ARBA" id="ARBA00048182"/>
    </source>
</evidence>
<comment type="catalytic activity">
    <reaction evidence="17">
        <text>beta-D-glucosyl-(1&lt;-&gt;1')-N-(15Z-tetracosenoyl)-sphing-4-enine + cholesterol = N-(15Z-tetracosenoyl)-sphing-4-enine + cholesteryl 3-beta-D-glucoside</text>
        <dbReference type="Rhea" id="RHEA:70315"/>
        <dbReference type="ChEBI" id="CHEBI:16113"/>
        <dbReference type="ChEBI" id="CHEBI:17495"/>
        <dbReference type="ChEBI" id="CHEBI:74450"/>
        <dbReference type="ChEBI" id="CHEBI:76302"/>
    </reaction>
    <physiologicalReaction direction="left-to-right" evidence="17">
        <dbReference type="Rhea" id="RHEA:70316"/>
    </physiologicalReaction>
    <physiologicalReaction direction="right-to-left" evidence="17">
        <dbReference type="Rhea" id="RHEA:70317"/>
    </physiologicalReaction>
</comment>
<evidence type="ECO:0000256" key="8">
    <source>
        <dbReference type="ARBA" id="ARBA00033633"/>
    </source>
</evidence>